<evidence type="ECO:0000256" key="1">
    <source>
        <dbReference type="ARBA" id="ARBA00022729"/>
    </source>
</evidence>
<organism evidence="5 6">
    <name type="scientific">Daedalea quercina L-15889</name>
    <dbReference type="NCBI Taxonomy" id="1314783"/>
    <lineage>
        <taxon>Eukaryota</taxon>
        <taxon>Fungi</taxon>
        <taxon>Dikarya</taxon>
        <taxon>Basidiomycota</taxon>
        <taxon>Agaricomycotina</taxon>
        <taxon>Agaricomycetes</taxon>
        <taxon>Polyporales</taxon>
        <taxon>Fomitopsis</taxon>
    </lineage>
</organism>
<feature type="compositionally biased region" description="Low complexity" evidence="2">
    <location>
        <begin position="148"/>
        <end position="181"/>
    </location>
</feature>
<feature type="domain" description="Yeast cell wall synthesis Kre9/Knh1-like N-terminal" evidence="4">
    <location>
        <begin position="25"/>
        <end position="119"/>
    </location>
</feature>
<feature type="compositionally biased region" description="Low complexity" evidence="2">
    <location>
        <begin position="383"/>
        <end position="399"/>
    </location>
</feature>
<keyword evidence="6" id="KW-1185">Reference proteome</keyword>
<proteinExistence type="predicted"/>
<dbReference type="Proteomes" id="UP000076727">
    <property type="component" value="Unassembled WGS sequence"/>
</dbReference>
<feature type="compositionally biased region" description="Basic and acidic residues" evidence="2">
    <location>
        <begin position="294"/>
        <end position="305"/>
    </location>
</feature>
<keyword evidence="1 3" id="KW-0732">Signal</keyword>
<dbReference type="Pfam" id="PF10342">
    <property type="entry name" value="Kre9_KNH"/>
    <property type="match status" value="1"/>
</dbReference>
<feature type="signal peptide" evidence="3">
    <location>
        <begin position="1"/>
        <end position="18"/>
    </location>
</feature>
<dbReference type="EMBL" id="KV429033">
    <property type="protein sequence ID" value="KZT74375.1"/>
    <property type="molecule type" value="Genomic_DNA"/>
</dbReference>
<protein>
    <recommendedName>
        <fullName evidence="4">Yeast cell wall synthesis Kre9/Knh1-like N-terminal domain-containing protein</fullName>
    </recommendedName>
</protein>
<accession>A0A165U455</accession>
<evidence type="ECO:0000256" key="2">
    <source>
        <dbReference type="SAM" id="MobiDB-lite"/>
    </source>
</evidence>
<feature type="compositionally biased region" description="Low complexity" evidence="2">
    <location>
        <begin position="425"/>
        <end position="439"/>
    </location>
</feature>
<feature type="compositionally biased region" description="Low complexity" evidence="2">
    <location>
        <begin position="281"/>
        <end position="290"/>
    </location>
</feature>
<dbReference type="InterPro" id="IPR018466">
    <property type="entry name" value="Kre9/Knh1-like_N"/>
</dbReference>
<feature type="compositionally biased region" description="Polar residues" evidence="2">
    <location>
        <begin position="400"/>
        <end position="411"/>
    </location>
</feature>
<evidence type="ECO:0000259" key="4">
    <source>
        <dbReference type="Pfam" id="PF10342"/>
    </source>
</evidence>
<gene>
    <name evidence="5" type="ORF">DAEQUDRAFT_190275</name>
</gene>
<feature type="compositionally biased region" description="Polar residues" evidence="2">
    <location>
        <begin position="121"/>
        <end position="136"/>
    </location>
</feature>
<dbReference type="PANTHER" id="PTHR40633:SF1">
    <property type="entry name" value="GPI ANCHORED SERINE-THREONINE RICH PROTEIN (AFU_ORTHOLOGUE AFUA_1G03630)"/>
    <property type="match status" value="1"/>
</dbReference>
<sequence>MSLPVLAMSVSLASLALADVTPTAPGPNETFIAGFNCTVDWDADMSGTWKNMTIDLMSGSNDNMSTVTNVASGLDGTDASFSPLNWTCPEVDPYSAIYFYQFTNGGNESDAQWTTRFTIASSSNTSVPPEQSQQPNGDPIPWGVGVLASSNTTNTTSAYPSSSTASGNVTSSTQPPTSTATNNMDQPAQSAISAVKNVNVASAHTGSNQNGDSQNDSDGQDSDDDNSNDDDDGDDDGDEDEDGGDENEDGGYDEDDDDGGDSNAKGTDATHHTSSGDKGNTDGSDSSVGNSGKGDSDSGSSRDADGSGDSDNSGNDADDDNYGTFTGTKTLHHMHPTQVPDTQDKDVSSSNSQGGQDDDQDTATSSGVPSSRMEKQRSSKATASDPVSSAHSDHPSPSATGTLDPTLSIPSNAARVANTESQVHAAASESATAQTSTTTDGLNDIKLASAGTAGISAAVGPAWLYLLLAAVGVVPQVVGH</sequence>
<name>A0A165U455_9APHY</name>
<dbReference type="OrthoDB" id="2432613at2759"/>
<feature type="region of interest" description="Disordered" evidence="2">
    <location>
        <begin position="203"/>
        <end position="439"/>
    </location>
</feature>
<dbReference type="STRING" id="1314783.A0A165U455"/>
<dbReference type="InterPro" id="IPR052982">
    <property type="entry name" value="SRP1/TIP1-like"/>
</dbReference>
<feature type="compositionally biased region" description="Low complexity" evidence="2">
    <location>
        <begin position="306"/>
        <end position="315"/>
    </location>
</feature>
<dbReference type="PANTHER" id="PTHR40633">
    <property type="entry name" value="MATRIX PROTEIN, PUTATIVE (AFU_ORTHOLOGUE AFUA_8G05410)-RELATED"/>
    <property type="match status" value="1"/>
</dbReference>
<evidence type="ECO:0000313" key="6">
    <source>
        <dbReference type="Proteomes" id="UP000076727"/>
    </source>
</evidence>
<evidence type="ECO:0000256" key="3">
    <source>
        <dbReference type="SAM" id="SignalP"/>
    </source>
</evidence>
<evidence type="ECO:0000313" key="5">
    <source>
        <dbReference type="EMBL" id="KZT74375.1"/>
    </source>
</evidence>
<reference evidence="5 6" key="1">
    <citation type="journal article" date="2016" name="Mol. Biol. Evol.">
        <title>Comparative Genomics of Early-Diverging Mushroom-Forming Fungi Provides Insights into the Origins of Lignocellulose Decay Capabilities.</title>
        <authorList>
            <person name="Nagy L.G."/>
            <person name="Riley R."/>
            <person name="Tritt A."/>
            <person name="Adam C."/>
            <person name="Daum C."/>
            <person name="Floudas D."/>
            <person name="Sun H."/>
            <person name="Yadav J.S."/>
            <person name="Pangilinan J."/>
            <person name="Larsson K.H."/>
            <person name="Matsuura K."/>
            <person name="Barry K."/>
            <person name="Labutti K."/>
            <person name="Kuo R."/>
            <person name="Ohm R.A."/>
            <person name="Bhattacharya S.S."/>
            <person name="Shirouzu T."/>
            <person name="Yoshinaga Y."/>
            <person name="Martin F.M."/>
            <person name="Grigoriev I.V."/>
            <person name="Hibbett D.S."/>
        </authorList>
    </citation>
    <scope>NUCLEOTIDE SEQUENCE [LARGE SCALE GENOMIC DNA]</scope>
    <source>
        <strain evidence="5 6">L-15889</strain>
    </source>
</reference>
<feature type="region of interest" description="Disordered" evidence="2">
    <location>
        <begin position="121"/>
        <end position="185"/>
    </location>
</feature>
<dbReference type="AlphaFoldDB" id="A0A165U455"/>
<feature type="compositionally biased region" description="Acidic residues" evidence="2">
    <location>
        <begin position="218"/>
        <end position="260"/>
    </location>
</feature>
<feature type="chain" id="PRO_5007867525" description="Yeast cell wall synthesis Kre9/Knh1-like N-terminal domain-containing protein" evidence="3">
    <location>
        <begin position="19"/>
        <end position="480"/>
    </location>
</feature>
<feature type="compositionally biased region" description="Low complexity" evidence="2">
    <location>
        <begin position="206"/>
        <end position="217"/>
    </location>
</feature>